<gene>
    <name evidence="2" type="ORF">SDC9_141619</name>
</gene>
<organism evidence="2">
    <name type="scientific">bioreactor metagenome</name>
    <dbReference type="NCBI Taxonomy" id="1076179"/>
    <lineage>
        <taxon>unclassified sequences</taxon>
        <taxon>metagenomes</taxon>
        <taxon>ecological metagenomes</taxon>
    </lineage>
</organism>
<name>A0A645E0U3_9ZZZZ</name>
<dbReference type="AlphaFoldDB" id="A0A645E0U3"/>
<keyword evidence="1" id="KW-0812">Transmembrane</keyword>
<dbReference type="EMBL" id="VSSQ01041098">
    <property type="protein sequence ID" value="MPM94473.1"/>
    <property type="molecule type" value="Genomic_DNA"/>
</dbReference>
<keyword evidence="1" id="KW-0472">Membrane</keyword>
<reference evidence="2" key="1">
    <citation type="submission" date="2019-08" db="EMBL/GenBank/DDBJ databases">
        <authorList>
            <person name="Kucharzyk K."/>
            <person name="Murdoch R.W."/>
            <person name="Higgins S."/>
            <person name="Loffler F."/>
        </authorList>
    </citation>
    <scope>NUCLEOTIDE SEQUENCE</scope>
</reference>
<evidence type="ECO:0000313" key="2">
    <source>
        <dbReference type="EMBL" id="MPM94473.1"/>
    </source>
</evidence>
<comment type="caution">
    <text evidence="2">The sequence shown here is derived from an EMBL/GenBank/DDBJ whole genome shotgun (WGS) entry which is preliminary data.</text>
</comment>
<evidence type="ECO:0000256" key="1">
    <source>
        <dbReference type="SAM" id="Phobius"/>
    </source>
</evidence>
<sequence length="140" mass="14968">MTQTMLLPPKKRGFFSPVLVELTIVILFFALSASVIVRLIAVADTTARQSEYESRAILAMQSVAEQVKADPVGDNTCNECGARVFSVAVAEDLSVDCVVTIDDSPLQGTLYDIELTVTAPGGKVYALDAVRYLADAEVAP</sequence>
<proteinExistence type="predicted"/>
<keyword evidence="1" id="KW-1133">Transmembrane helix</keyword>
<protein>
    <submittedName>
        <fullName evidence="2">Uncharacterized protein</fullName>
    </submittedName>
</protein>
<feature type="transmembrane region" description="Helical" evidence="1">
    <location>
        <begin position="20"/>
        <end position="41"/>
    </location>
</feature>
<accession>A0A645E0U3</accession>